<dbReference type="AlphaFoldDB" id="A0A6B0TXH9"/>
<proteinExistence type="predicted"/>
<protein>
    <submittedName>
        <fullName evidence="2">Uncharacterized protein</fullName>
    </submittedName>
</protein>
<keyword evidence="1" id="KW-0472">Membrane</keyword>
<name>A0A6B0TXH9_IXORI</name>
<keyword evidence="1" id="KW-1133">Transmembrane helix</keyword>
<feature type="transmembrane region" description="Helical" evidence="1">
    <location>
        <begin position="12"/>
        <end position="40"/>
    </location>
</feature>
<evidence type="ECO:0000256" key="1">
    <source>
        <dbReference type="SAM" id="Phobius"/>
    </source>
</evidence>
<organism evidence="2">
    <name type="scientific">Ixodes ricinus</name>
    <name type="common">Common tick</name>
    <name type="synonym">Acarus ricinus</name>
    <dbReference type="NCBI Taxonomy" id="34613"/>
    <lineage>
        <taxon>Eukaryota</taxon>
        <taxon>Metazoa</taxon>
        <taxon>Ecdysozoa</taxon>
        <taxon>Arthropoda</taxon>
        <taxon>Chelicerata</taxon>
        <taxon>Arachnida</taxon>
        <taxon>Acari</taxon>
        <taxon>Parasitiformes</taxon>
        <taxon>Ixodida</taxon>
        <taxon>Ixodoidea</taxon>
        <taxon>Ixodidae</taxon>
        <taxon>Ixodinae</taxon>
        <taxon>Ixodes</taxon>
    </lineage>
</organism>
<sequence length="83" mass="9538">MNDLFQLVYTAWLFNFFLLLRVYTLLFMEGACIVVILGGVHCLQGIASKLPCNVCNISQKEKFECSKLHIVGHKAVKQFKPRY</sequence>
<keyword evidence="1" id="KW-0812">Transmembrane</keyword>
<accession>A0A6B0TXH9</accession>
<reference evidence="2" key="1">
    <citation type="submission" date="2019-12" db="EMBL/GenBank/DDBJ databases">
        <title>An insight into the sialome of adult female Ixodes ricinus ticks feeding for 6 days.</title>
        <authorList>
            <person name="Perner J."/>
            <person name="Ribeiro J.M.C."/>
        </authorList>
    </citation>
    <scope>NUCLEOTIDE SEQUENCE</scope>
    <source>
        <strain evidence="2">Semi-engorged</strain>
        <tissue evidence="2">Salivary glands</tissue>
    </source>
</reference>
<dbReference type="EMBL" id="GIFC01002776">
    <property type="protein sequence ID" value="MXU84859.1"/>
    <property type="molecule type" value="Transcribed_RNA"/>
</dbReference>
<evidence type="ECO:0000313" key="2">
    <source>
        <dbReference type="EMBL" id="MXU84859.1"/>
    </source>
</evidence>